<feature type="signal peptide" evidence="2">
    <location>
        <begin position="1"/>
        <end position="18"/>
    </location>
</feature>
<dbReference type="AlphaFoldDB" id="A0A5C6M0N6"/>
<feature type="chain" id="PRO_5022956967" evidence="2">
    <location>
        <begin position="19"/>
        <end position="177"/>
    </location>
</feature>
<sequence length="177" mass="17508">MSALVRFSMLLSCCGLLAGCGGSGTDQYQTFQPETKSPEVSTVAQPVPPVTSAAPVPEAVAGTQQPAPFTVTEPAVTAPQSAATTPNAGAAAGAAAPVAAEAVQPVAGGQAVAGEGAGGVVSGAEVISAQSGLSGPADRPAIDNGAAGEVRQIQLLVPQKRFRRERPSEAVRVSYDD</sequence>
<organism evidence="3 4">
    <name type="scientific">Planctomyces bekefii</name>
    <dbReference type="NCBI Taxonomy" id="1653850"/>
    <lineage>
        <taxon>Bacteria</taxon>
        <taxon>Pseudomonadati</taxon>
        <taxon>Planctomycetota</taxon>
        <taxon>Planctomycetia</taxon>
        <taxon>Planctomycetales</taxon>
        <taxon>Planctomycetaceae</taxon>
        <taxon>Planctomyces</taxon>
    </lineage>
</organism>
<comment type="caution">
    <text evidence="3">The sequence shown here is derived from an EMBL/GenBank/DDBJ whole genome shotgun (WGS) entry which is preliminary data.</text>
</comment>
<gene>
    <name evidence="3" type="ORF">E3A20_29850</name>
</gene>
<feature type="region of interest" description="Disordered" evidence="1">
    <location>
        <begin position="27"/>
        <end position="51"/>
    </location>
</feature>
<keyword evidence="2" id="KW-0732">Signal</keyword>
<feature type="compositionally biased region" description="Polar residues" evidence="1">
    <location>
        <begin position="27"/>
        <end position="39"/>
    </location>
</feature>
<feature type="compositionally biased region" description="Low complexity" evidence="1">
    <location>
        <begin position="40"/>
        <end position="51"/>
    </location>
</feature>
<dbReference type="EMBL" id="SRHE01000960">
    <property type="protein sequence ID" value="TWW07887.1"/>
    <property type="molecule type" value="Genomic_DNA"/>
</dbReference>
<dbReference type="PROSITE" id="PS51257">
    <property type="entry name" value="PROKAR_LIPOPROTEIN"/>
    <property type="match status" value="1"/>
</dbReference>
<evidence type="ECO:0000256" key="2">
    <source>
        <dbReference type="SAM" id="SignalP"/>
    </source>
</evidence>
<keyword evidence="4" id="KW-1185">Reference proteome</keyword>
<reference evidence="3 4" key="1">
    <citation type="submission" date="2019-08" db="EMBL/GenBank/DDBJ databases">
        <title>100 year-old enigma solved: identification of Planctomyces bekefii, the type genus and species of the phylum Planctomycetes.</title>
        <authorList>
            <person name="Svetlana D.N."/>
            <person name="Overmann J."/>
        </authorList>
    </citation>
    <scope>NUCLEOTIDE SEQUENCE [LARGE SCALE GENOMIC DNA]</scope>
    <source>
        <strain evidence="3">Phe10_nw2017</strain>
    </source>
</reference>
<evidence type="ECO:0000313" key="4">
    <source>
        <dbReference type="Proteomes" id="UP000321083"/>
    </source>
</evidence>
<protein>
    <submittedName>
        <fullName evidence="3">Uncharacterized protein</fullName>
    </submittedName>
</protein>
<evidence type="ECO:0000256" key="1">
    <source>
        <dbReference type="SAM" id="MobiDB-lite"/>
    </source>
</evidence>
<evidence type="ECO:0000313" key="3">
    <source>
        <dbReference type="EMBL" id="TWW07887.1"/>
    </source>
</evidence>
<feature type="non-terminal residue" evidence="3">
    <location>
        <position position="177"/>
    </location>
</feature>
<reference evidence="3 4" key="2">
    <citation type="submission" date="2019-08" db="EMBL/GenBank/DDBJ databases">
        <authorList>
            <person name="Henke P."/>
        </authorList>
    </citation>
    <scope>NUCLEOTIDE SEQUENCE [LARGE SCALE GENOMIC DNA]</scope>
    <source>
        <strain evidence="3">Phe10_nw2017</strain>
    </source>
</reference>
<name>A0A5C6M0N6_9PLAN</name>
<dbReference type="Proteomes" id="UP000321083">
    <property type="component" value="Unassembled WGS sequence"/>
</dbReference>
<accession>A0A5C6M0N6</accession>
<proteinExistence type="predicted"/>